<dbReference type="STRING" id="409849.ENSPMGP00000004650"/>
<keyword evidence="5" id="KW-1185">Reference proteome</keyword>
<dbReference type="InterPro" id="IPR057774">
    <property type="entry name" value="D8C_UMOD/GP2/OIT3-like"/>
</dbReference>
<dbReference type="SUPFAM" id="SSF49842">
    <property type="entry name" value="TNF-like"/>
    <property type="match status" value="1"/>
</dbReference>
<reference evidence="4" key="2">
    <citation type="submission" date="2025-09" db="UniProtKB">
        <authorList>
            <consortium name="Ensembl"/>
        </authorList>
    </citation>
    <scope>IDENTIFICATION</scope>
</reference>
<dbReference type="SMART" id="SM00110">
    <property type="entry name" value="C1Q"/>
    <property type="match status" value="1"/>
</dbReference>
<dbReference type="PROSITE" id="PS50871">
    <property type="entry name" value="C1Q"/>
    <property type="match status" value="1"/>
</dbReference>
<dbReference type="InterPro" id="IPR001073">
    <property type="entry name" value="C1q_dom"/>
</dbReference>
<dbReference type="Ensembl" id="ENSPMGT00000004938.1">
    <property type="protein sequence ID" value="ENSPMGP00000004650.1"/>
    <property type="gene ID" value="ENSPMGG00000003948.1"/>
</dbReference>
<sequence length="234" mass="27004">MPERCIPVERCGTHAPLWLVGSHPRRRDGIVTRKVCGNWKKKCCAFRSPPIKVKKCRGNYYVYKFSRPSACYLAYCAINTLRCGRCRRNQSCVSRDKINWRCKRNKRSSRKIHFFASFPGRLHGKVNRVKYTKVFVNVGRGYNRRTGVFKAPVKGLYQFFFSSQSHYTNLKTDLWLVVNGYWVAVSSTRISRISSVGSLTYYMTFLRRGSVVYVTQNSGRSWANSLSTTITFGG</sequence>
<accession>A0A3B3ZJB5</accession>
<dbReference type="Pfam" id="PF23283">
    <property type="entry name" value="D8C_UMOD"/>
    <property type="match status" value="1"/>
</dbReference>
<evidence type="ECO:0000259" key="3">
    <source>
        <dbReference type="PROSITE" id="PS50871"/>
    </source>
</evidence>
<proteinExistence type="predicted"/>
<organism evidence="4 5">
    <name type="scientific">Periophthalmus magnuspinnatus</name>
    <dbReference type="NCBI Taxonomy" id="409849"/>
    <lineage>
        <taxon>Eukaryota</taxon>
        <taxon>Metazoa</taxon>
        <taxon>Chordata</taxon>
        <taxon>Craniata</taxon>
        <taxon>Vertebrata</taxon>
        <taxon>Euteleostomi</taxon>
        <taxon>Actinopterygii</taxon>
        <taxon>Neopterygii</taxon>
        <taxon>Teleostei</taxon>
        <taxon>Neoteleostei</taxon>
        <taxon>Acanthomorphata</taxon>
        <taxon>Gobiaria</taxon>
        <taxon>Gobiiformes</taxon>
        <taxon>Gobioidei</taxon>
        <taxon>Gobiidae</taxon>
        <taxon>Oxudercinae</taxon>
        <taxon>Periophthalmus</taxon>
    </lineage>
</organism>
<keyword evidence="1" id="KW-0732">Signal</keyword>
<evidence type="ECO:0000313" key="4">
    <source>
        <dbReference type="Ensembl" id="ENSPMGP00000004650.1"/>
    </source>
</evidence>
<dbReference type="AlphaFoldDB" id="A0A3B3ZJB5"/>
<dbReference type="Pfam" id="PF00386">
    <property type="entry name" value="C1q"/>
    <property type="match status" value="1"/>
</dbReference>
<dbReference type="Proteomes" id="UP000261520">
    <property type="component" value="Unplaced"/>
</dbReference>
<name>A0A3B3ZJB5_9GOBI</name>
<evidence type="ECO:0000256" key="2">
    <source>
        <dbReference type="ARBA" id="ARBA00023157"/>
    </source>
</evidence>
<keyword evidence="2" id="KW-1015">Disulfide bond</keyword>
<evidence type="ECO:0000313" key="5">
    <source>
        <dbReference type="Proteomes" id="UP000261520"/>
    </source>
</evidence>
<reference evidence="4" key="1">
    <citation type="submission" date="2025-08" db="UniProtKB">
        <authorList>
            <consortium name="Ensembl"/>
        </authorList>
    </citation>
    <scope>IDENTIFICATION</scope>
</reference>
<dbReference type="InterPro" id="IPR008983">
    <property type="entry name" value="Tumour_necrosis_fac-like_dom"/>
</dbReference>
<feature type="domain" description="C1q" evidence="3">
    <location>
        <begin position="107"/>
        <end position="234"/>
    </location>
</feature>
<protein>
    <recommendedName>
        <fullName evidence="3">C1q domain-containing protein</fullName>
    </recommendedName>
</protein>
<dbReference type="Gene3D" id="2.60.120.40">
    <property type="match status" value="1"/>
</dbReference>
<evidence type="ECO:0000256" key="1">
    <source>
        <dbReference type="ARBA" id="ARBA00022729"/>
    </source>
</evidence>